<evidence type="ECO:0000256" key="9">
    <source>
        <dbReference type="ARBA" id="ARBA00022622"/>
    </source>
</evidence>
<feature type="compositionally biased region" description="Polar residues" evidence="22">
    <location>
        <begin position="353"/>
        <end position="362"/>
    </location>
</feature>
<feature type="signal peptide" evidence="23">
    <location>
        <begin position="1"/>
        <end position="18"/>
    </location>
</feature>
<dbReference type="GO" id="GO:0098552">
    <property type="term" value="C:side of membrane"/>
    <property type="evidence" value="ECO:0007669"/>
    <property type="project" value="UniProtKB-KW"/>
</dbReference>
<keyword evidence="10 23" id="KW-0732">Signal</keyword>
<keyword evidence="11" id="KW-0378">Hydrolase</keyword>
<dbReference type="GO" id="GO:0005886">
    <property type="term" value="C:plasma membrane"/>
    <property type="evidence" value="ECO:0007669"/>
    <property type="project" value="UniProtKB-SubCell"/>
</dbReference>
<dbReference type="Proteomes" id="UP001276659">
    <property type="component" value="Unassembled WGS sequence"/>
</dbReference>
<evidence type="ECO:0000259" key="24">
    <source>
        <dbReference type="Pfam" id="PF09792"/>
    </source>
</evidence>
<keyword evidence="17" id="KW-0624">Polysaccharide degradation</keyword>
<evidence type="ECO:0000313" key="26">
    <source>
        <dbReference type="Proteomes" id="UP001276659"/>
    </source>
</evidence>
<feature type="domain" description="Ubiquitin 3 binding protein But2 C-terminal" evidence="24">
    <location>
        <begin position="460"/>
        <end position="601"/>
    </location>
</feature>
<organism evidence="25 26">
    <name type="scientific">Lepraria neglecta</name>
    <dbReference type="NCBI Taxonomy" id="209136"/>
    <lineage>
        <taxon>Eukaryota</taxon>
        <taxon>Fungi</taxon>
        <taxon>Dikarya</taxon>
        <taxon>Ascomycota</taxon>
        <taxon>Pezizomycotina</taxon>
        <taxon>Lecanoromycetes</taxon>
        <taxon>OSLEUM clade</taxon>
        <taxon>Lecanoromycetidae</taxon>
        <taxon>Lecanorales</taxon>
        <taxon>Lecanorineae</taxon>
        <taxon>Stereocaulaceae</taxon>
        <taxon>Lepraria</taxon>
    </lineage>
</organism>
<evidence type="ECO:0000256" key="2">
    <source>
        <dbReference type="ARBA" id="ARBA00004191"/>
    </source>
</evidence>
<evidence type="ECO:0000256" key="15">
    <source>
        <dbReference type="ARBA" id="ARBA00023288"/>
    </source>
</evidence>
<evidence type="ECO:0000256" key="19">
    <source>
        <dbReference type="ARBA" id="ARBA00032134"/>
    </source>
</evidence>
<keyword evidence="8" id="KW-0964">Secreted</keyword>
<name>A0AAE0DIX6_9LECA</name>
<dbReference type="GO" id="GO:0071555">
    <property type="term" value="P:cell wall organization"/>
    <property type="evidence" value="ECO:0007669"/>
    <property type="project" value="UniProtKB-KW"/>
</dbReference>
<evidence type="ECO:0000256" key="11">
    <source>
        <dbReference type="ARBA" id="ARBA00022801"/>
    </source>
</evidence>
<keyword evidence="14" id="KW-0119">Carbohydrate metabolism</keyword>
<dbReference type="Pfam" id="PF09792">
    <property type="entry name" value="But2"/>
    <property type="match status" value="1"/>
</dbReference>
<sequence length="611" mass="62647">MLSSTLITLAASLSVASAQVYKGFNYGATNTDNSPITESQYQNDFSTAQKLVGASGFTSGRLYTSIQAGTIDTYTEAFQAAINTKTSLLLGLWGSGGQAGLSNEITALQAAIKNFGSSLTDLIVGISVGSEDLYRISPTGIENMSGIGAGPDVISNYIGQVKSAIAGTAANGKPVGHVDTWTAWINGSNDAVIAAADFIGMDAYPYFQNTMTNPIADGYSLFFDAYDATVSVAGGKPVWVTETGWPISGATENQAVPSLQNAKTYWDQVGCGRLFGQVNTWWYTLQDAFPTTPSPSFGVVGTTLSDTPLYDLSCSGVSTSASDIPSASVTAAIESATAASAQAGNVGTGQKIGSGSEAQGQNAGSASSPAGTSPAAQQQTSATETQAPAQALESTIFSTKGVTITSCPGGCPKESQLQTEAPTVPPATAPTTLITKTSVLPSASAASASSCLASLSGTYEYPHLIVPVDKTQPDKAGGTSYNGTISSTISSIFNFDIPQTDSGKTCTLVFLLPQQDQLTTSVFSLSGSGGFDVAQLSSPVTEQTSYNTVSSVSSDLGGPESVTPGNEYVIASGSCAASQRISYEVTATGSLDLNYFQDFNPSPIGFYVTVC</sequence>
<evidence type="ECO:0000256" key="20">
    <source>
        <dbReference type="ARBA" id="ARBA00032906"/>
    </source>
</evidence>
<keyword evidence="15" id="KW-0449">Lipoprotein</keyword>
<dbReference type="SUPFAM" id="SSF51445">
    <property type="entry name" value="(Trans)glycosidases"/>
    <property type="match status" value="1"/>
</dbReference>
<evidence type="ECO:0000256" key="5">
    <source>
        <dbReference type="ARBA" id="ARBA00012780"/>
    </source>
</evidence>
<evidence type="ECO:0000256" key="13">
    <source>
        <dbReference type="ARBA" id="ARBA00023180"/>
    </source>
</evidence>
<comment type="subcellular location">
    <subcellularLocation>
        <location evidence="3">Cell membrane</location>
        <topology evidence="3">Lipid-anchor</topology>
        <topology evidence="3">GPI-anchor</topology>
    </subcellularLocation>
    <subcellularLocation>
        <location evidence="2">Secreted</location>
        <location evidence="2">Cell wall</location>
    </subcellularLocation>
</comment>
<dbReference type="InterPro" id="IPR017853">
    <property type="entry name" value="GH"/>
</dbReference>
<gene>
    <name evidence="25" type="ORF">OEA41_003468</name>
</gene>
<dbReference type="InterPro" id="IPR018620">
    <property type="entry name" value="Ubiquitin3-bd_protein_But2_C"/>
</dbReference>
<evidence type="ECO:0000256" key="17">
    <source>
        <dbReference type="ARBA" id="ARBA00023326"/>
    </source>
</evidence>
<evidence type="ECO:0000313" key="25">
    <source>
        <dbReference type="EMBL" id="KAK3171384.1"/>
    </source>
</evidence>
<evidence type="ECO:0000256" key="8">
    <source>
        <dbReference type="ARBA" id="ARBA00022525"/>
    </source>
</evidence>
<evidence type="ECO:0000256" key="21">
    <source>
        <dbReference type="RuleBase" id="RU004335"/>
    </source>
</evidence>
<accession>A0AAE0DIX6</accession>
<evidence type="ECO:0000256" key="14">
    <source>
        <dbReference type="ARBA" id="ARBA00023277"/>
    </source>
</evidence>
<dbReference type="PANTHER" id="PTHR39613:SF1">
    <property type="entry name" value="ANCHORED CELL WALL PROTEIN, PUTATIVE (AFU_ORTHOLOGUE AFUA_4G08960)-RELATED"/>
    <property type="match status" value="1"/>
</dbReference>
<dbReference type="PANTHER" id="PTHR39613">
    <property type="entry name" value="ANCHORED CELL WALL PROTEIN, PUTATIVE (AFU_ORTHOLOGUE AFUA_4G08960)-RELATED"/>
    <property type="match status" value="1"/>
</dbReference>
<keyword evidence="7" id="KW-0134">Cell wall</keyword>
<evidence type="ECO:0000256" key="12">
    <source>
        <dbReference type="ARBA" id="ARBA00023136"/>
    </source>
</evidence>
<dbReference type="Pfam" id="PF00332">
    <property type="entry name" value="Glyco_hydro_17"/>
    <property type="match status" value="1"/>
</dbReference>
<keyword evidence="26" id="KW-1185">Reference proteome</keyword>
<evidence type="ECO:0000256" key="10">
    <source>
        <dbReference type="ARBA" id="ARBA00022729"/>
    </source>
</evidence>
<evidence type="ECO:0000256" key="3">
    <source>
        <dbReference type="ARBA" id="ARBA00004609"/>
    </source>
</evidence>
<evidence type="ECO:0000256" key="4">
    <source>
        <dbReference type="ARBA" id="ARBA00008773"/>
    </source>
</evidence>
<dbReference type="InterPro" id="IPR000490">
    <property type="entry name" value="Glyco_hydro_17"/>
</dbReference>
<reference evidence="25" key="1">
    <citation type="submission" date="2022-11" db="EMBL/GenBank/DDBJ databases">
        <title>Chromosomal genome sequence assembly and mating type (MAT) locus characterization of the leprose asexual lichenized fungus Lepraria neglecta (Nyl.) Erichsen.</title>
        <authorList>
            <person name="Allen J.L."/>
            <person name="Pfeffer B."/>
        </authorList>
    </citation>
    <scope>NUCLEOTIDE SEQUENCE</scope>
    <source>
        <strain evidence="25">Allen 5258</strain>
    </source>
</reference>
<evidence type="ECO:0000256" key="1">
    <source>
        <dbReference type="ARBA" id="ARBA00000382"/>
    </source>
</evidence>
<evidence type="ECO:0000256" key="23">
    <source>
        <dbReference type="SAM" id="SignalP"/>
    </source>
</evidence>
<keyword evidence="12" id="KW-0472">Membrane</keyword>
<evidence type="ECO:0000256" key="22">
    <source>
        <dbReference type="SAM" id="MobiDB-lite"/>
    </source>
</evidence>
<dbReference type="EMBL" id="JASNWA010000008">
    <property type="protein sequence ID" value="KAK3171384.1"/>
    <property type="molecule type" value="Genomic_DNA"/>
</dbReference>
<keyword evidence="9" id="KW-0336">GPI-anchor</keyword>
<keyword evidence="16" id="KW-0961">Cell wall biogenesis/degradation</keyword>
<dbReference type="AlphaFoldDB" id="A0AAE0DIX6"/>
<evidence type="ECO:0000256" key="6">
    <source>
        <dbReference type="ARBA" id="ARBA00019762"/>
    </source>
</evidence>
<dbReference type="FunFam" id="3.20.20.80:FF:000233">
    <property type="entry name" value="Probable glucan endo-1,3-beta-glucosidase eglC"/>
    <property type="match status" value="1"/>
</dbReference>
<feature type="chain" id="PRO_5042085794" description="Probable glucan endo-1,3-beta-glucosidase eglC" evidence="23">
    <location>
        <begin position="19"/>
        <end position="611"/>
    </location>
</feature>
<dbReference type="GO" id="GO:0000272">
    <property type="term" value="P:polysaccharide catabolic process"/>
    <property type="evidence" value="ECO:0007669"/>
    <property type="project" value="UniProtKB-KW"/>
</dbReference>
<comment type="function">
    <text evidence="18">Glucanases play a role in cell expansion during growth, in cell-cell fusion during mating, and in spore release during sporulation. This enzyme may be involved in beta-glucan degradation and also function biosynthetically as a transglycosylase.</text>
</comment>
<feature type="region of interest" description="Disordered" evidence="22">
    <location>
        <begin position="348"/>
        <end position="389"/>
    </location>
</feature>
<evidence type="ECO:0000256" key="18">
    <source>
        <dbReference type="ARBA" id="ARBA00025152"/>
    </source>
</evidence>
<dbReference type="Gene3D" id="3.20.20.80">
    <property type="entry name" value="Glycosidases"/>
    <property type="match status" value="1"/>
</dbReference>
<evidence type="ECO:0000256" key="16">
    <source>
        <dbReference type="ARBA" id="ARBA00023316"/>
    </source>
</evidence>
<feature type="compositionally biased region" description="Low complexity" evidence="22">
    <location>
        <begin position="363"/>
        <end position="389"/>
    </location>
</feature>
<evidence type="ECO:0000256" key="7">
    <source>
        <dbReference type="ARBA" id="ARBA00022512"/>
    </source>
</evidence>
<comment type="caution">
    <text evidence="25">The sequence shown here is derived from an EMBL/GenBank/DDBJ whole genome shotgun (WGS) entry which is preliminary data.</text>
</comment>
<dbReference type="GO" id="GO:0042973">
    <property type="term" value="F:glucan endo-1,3-beta-D-glucosidase activity"/>
    <property type="evidence" value="ECO:0007669"/>
    <property type="project" value="UniProtKB-EC"/>
</dbReference>
<dbReference type="EC" id="3.2.1.39" evidence="5"/>
<comment type="catalytic activity">
    <reaction evidence="1">
        <text>Hydrolysis of (1-&gt;3)-beta-D-glucosidic linkages in (1-&gt;3)-beta-D-glucans.</text>
        <dbReference type="EC" id="3.2.1.39"/>
    </reaction>
</comment>
<comment type="similarity">
    <text evidence="4 21">Belongs to the glycosyl hydrolase 17 family.</text>
</comment>
<keyword evidence="13" id="KW-0325">Glycoprotein</keyword>
<protein>
    <recommendedName>
        <fullName evidence="6">Probable glucan endo-1,3-beta-glucosidase eglC</fullName>
        <ecNumber evidence="5">3.2.1.39</ecNumber>
    </recommendedName>
    <alternativeName>
        <fullName evidence="19">Endo-1,3-beta-glucanase eglC</fullName>
    </alternativeName>
    <alternativeName>
        <fullName evidence="20">Laminarinase eglC</fullName>
    </alternativeName>
</protein>
<proteinExistence type="inferred from homology"/>